<keyword evidence="2" id="KW-1185">Reference proteome</keyword>
<dbReference type="Proteomes" id="UP000726737">
    <property type="component" value="Unassembled WGS sequence"/>
</dbReference>
<proteinExistence type="predicted"/>
<gene>
    <name evidence="1" type="ORF">BG011_000305</name>
</gene>
<organism evidence="1 2">
    <name type="scientific">Mortierella polycephala</name>
    <dbReference type="NCBI Taxonomy" id="41804"/>
    <lineage>
        <taxon>Eukaryota</taxon>
        <taxon>Fungi</taxon>
        <taxon>Fungi incertae sedis</taxon>
        <taxon>Mucoromycota</taxon>
        <taxon>Mortierellomycotina</taxon>
        <taxon>Mortierellomycetes</taxon>
        <taxon>Mortierellales</taxon>
        <taxon>Mortierellaceae</taxon>
        <taxon>Mortierella</taxon>
    </lineage>
</organism>
<sequence length="280" mass="31502">MNDSLVLDEIDPETPSSNLEDSTIAKLAETVYNCAVNGTDIDVVSRCIAVMIKLRGIPPEGIRCRCNHCFMEPNWRYGPVAGMNGSCGAHAWKFDSGSIVEPGPINSLVERTWDSVSKLIDRWGQSVGDWLSMADYRTINQFENGHSFSPLQLVAERYPDIWCLRGRKVIVIGSGGTLNGAGMDEQYPGTGNDVREWILHDDEHFWVDCAAGLDYFGEFETTICPISQIDQYACVSHSWGRGRYKGKGTCATTEEYRQKHVCDKECDEWDERDIEMFGYQ</sequence>
<evidence type="ECO:0000313" key="1">
    <source>
        <dbReference type="EMBL" id="KAG0248231.1"/>
    </source>
</evidence>
<dbReference type="OrthoDB" id="2448264at2759"/>
<accession>A0A9P6TVE7</accession>
<dbReference type="EMBL" id="JAAAJA010001059">
    <property type="protein sequence ID" value="KAG0248231.1"/>
    <property type="molecule type" value="Genomic_DNA"/>
</dbReference>
<comment type="caution">
    <text evidence="1">The sequence shown here is derived from an EMBL/GenBank/DDBJ whole genome shotgun (WGS) entry which is preliminary data.</text>
</comment>
<evidence type="ECO:0000313" key="2">
    <source>
        <dbReference type="Proteomes" id="UP000726737"/>
    </source>
</evidence>
<protein>
    <submittedName>
        <fullName evidence="1">Uncharacterized protein</fullName>
    </submittedName>
</protein>
<reference evidence="1" key="1">
    <citation type="journal article" date="2020" name="Fungal Divers.">
        <title>Resolving the Mortierellaceae phylogeny through synthesis of multi-gene phylogenetics and phylogenomics.</title>
        <authorList>
            <person name="Vandepol N."/>
            <person name="Liber J."/>
            <person name="Desiro A."/>
            <person name="Na H."/>
            <person name="Kennedy M."/>
            <person name="Barry K."/>
            <person name="Grigoriev I.V."/>
            <person name="Miller A.N."/>
            <person name="O'Donnell K."/>
            <person name="Stajich J.E."/>
            <person name="Bonito G."/>
        </authorList>
    </citation>
    <scope>NUCLEOTIDE SEQUENCE</scope>
    <source>
        <strain evidence="1">KOD948</strain>
    </source>
</reference>
<dbReference type="AlphaFoldDB" id="A0A9P6TVE7"/>
<name>A0A9P6TVE7_9FUNG</name>